<feature type="region of interest" description="Disordered" evidence="1">
    <location>
        <begin position="290"/>
        <end position="328"/>
    </location>
</feature>
<name>A0A6L2LAS8_TANCI</name>
<accession>A0A6L2LAS8</accession>
<protein>
    <recommendedName>
        <fullName evidence="3">Xylulose kinase-1</fullName>
    </recommendedName>
</protein>
<feature type="compositionally biased region" description="Basic residues" evidence="1">
    <location>
        <begin position="165"/>
        <end position="174"/>
    </location>
</feature>
<proteinExistence type="predicted"/>
<dbReference type="EMBL" id="BKCJ010003884">
    <property type="protein sequence ID" value="GEU57742.1"/>
    <property type="molecule type" value="Genomic_DNA"/>
</dbReference>
<organism evidence="2">
    <name type="scientific">Tanacetum cinerariifolium</name>
    <name type="common">Dalmatian daisy</name>
    <name type="synonym">Chrysanthemum cinerariifolium</name>
    <dbReference type="NCBI Taxonomy" id="118510"/>
    <lineage>
        <taxon>Eukaryota</taxon>
        <taxon>Viridiplantae</taxon>
        <taxon>Streptophyta</taxon>
        <taxon>Embryophyta</taxon>
        <taxon>Tracheophyta</taxon>
        <taxon>Spermatophyta</taxon>
        <taxon>Magnoliopsida</taxon>
        <taxon>eudicotyledons</taxon>
        <taxon>Gunneridae</taxon>
        <taxon>Pentapetalae</taxon>
        <taxon>asterids</taxon>
        <taxon>campanulids</taxon>
        <taxon>Asterales</taxon>
        <taxon>Asteraceae</taxon>
        <taxon>Asteroideae</taxon>
        <taxon>Anthemideae</taxon>
        <taxon>Anthemidinae</taxon>
        <taxon>Tanacetum</taxon>
    </lineage>
</organism>
<feature type="compositionally biased region" description="Low complexity" evidence="1">
    <location>
        <begin position="149"/>
        <end position="164"/>
    </location>
</feature>
<feature type="region of interest" description="Disordered" evidence="1">
    <location>
        <begin position="149"/>
        <end position="197"/>
    </location>
</feature>
<reference evidence="2" key="1">
    <citation type="journal article" date="2019" name="Sci. Rep.">
        <title>Draft genome of Tanacetum cinerariifolium, the natural source of mosquito coil.</title>
        <authorList>
            <person name="Yamashiro T."/>
            <person name="Shiraishi A."/>
            <person name="Satake H."/>
            <person name="Nakayama K."/>
        </authorList>
    </citation>
    <scope>NUCLEOTIDE SEQUENCE</scope>
</reference>
<evidence type="ECO:0000313" key="2">
    <source>
        <dbReference type="EMBL" id="GEU57742.1"/>
    </source>
</evidence>
<sequence length="412" mass="46038">MSTPKFAETHNLVAFLEKPTESEGFEQIIDFLNANPIKYALMVNPMIYTSCINQFWATTKVKTVNEEKQIQALVDKKKVIITKTSVRSALHLEDARGTEGLPTATIFEQLTLMGQGKDFFGKVTPLFKTMMVQPQEDMGEDLKIPIDSQHTSTVTQPSTSSQPQHKQKSKKSKTKITEVPQLSSSTHDVADEHVTTTSNDPLLSVALVDETQERNDQDMFDTSIFDDEEVVAGKKVSTAGEVVTTAGEVVTTAAVKLTSKSKAKWIVIQEPSETPTPTLIELVKGSEKIAEGSEKTAEGSEKTAEGSSKRPRDKLKQEDAKRQRIEEENESAKLKRCLEIIPDNDDDVIIEATPLSSKSSTIVDYNIYKKGRKCFFKIIKADVNAVGYKLQLLEEFMMSEMRSKTYQRRDKD</sequence>
<dbReference type="AlphaFoldDB" id="A0A6L2LAS8"/>
<evidence type="ECO:0008006" key="3">
    <source>
        <dbReference type="Google" id="ProtNLM"/>
    </source>
</evidence>
<evidence type="ECO:0000256" key="1">
    <source>
        <dbReference type="SAM" id="MobiDB-lite"/>
    </source>
</evidence>
<gene>
    <name evidence="2" type="ORF">Tci_029720</name>
</gene>
<comment type="caution">
    <text evidence="2">The sequence shown here is derived from an EMBL/GenBank/DDBJ whole genome shotgun (WGS) entry which is preliminary data.</text>
</comment>